<evidence type="ECO:0000313" key="7">
    <source>
        <dbReference type="EMBL" id="UTW13891.1"/>
    </source>
</evidence>
<dbReference type="InterPro" id="IPR001188">
    <property type="entry name" value="Sperm_putr-bd"/>
</dbReference>
<keyword evidence="3 6" id="KW-0732">Signal</keyword>
<comment type="function">
    <text evidence="5">Required for the activity of the bacterial periplasmic transport system of putrescine.</text>
</comment>
<dbReference type="PRINTS" id="PR00909">
    <property type="entry name" value="SPERMDNBNDNG"/>
</dbReference>
<dbReference type="Gene3D" id="3.40.190.10">
    <property type="entry name" value="Periplasmic binding protein-like II"/>
    <property type="match status" value="2"/>
</dbReference>
<dbReference type="PANTHER" id="PTHR30222:SF12">
    <property type="entry name" value="NORSPERMIDINE SENSOR"/>
    <property type="match status" value="1"/>
</dbReference>
<protein>
    <recommendedName>
        <fullName evidence="5">Putrescine-binding periplasmic protein</fullName>
    </recommendedName>
</protein>
<dbReference type="Pfam" id="PF13416">
    <property type="entry name" value="SBP_bac_8"/>
    <property type="match status" value="1"/>
</dbReference>
<reference evidence="7" key="1">
    <citation type="submission" date="2021-04" db="EMBL/GenBank/DDBJ databases">
        <title>Oceanospirillales bacteria with DddD are important DMSP degraders in coastal seawater.</title>
        <authorList>
            <person name="Liu J."/>
        </authorList>
    </citation>
    <scope>NUCLEOTIDE SEQUENCE</scope>
    <source>
        <strain evidence="7">D13-1</strain>
    </source>
</reference>
<dbReference type="Proteomes" id="UP001058461">
    <property type="component" value="Chromosome"/>
</dbReference>
<feature type="chain" id="PRO_5046565075" description="Putrescine-binding periplasmic protein" evidence="6">
    <location>
        <begin position="26"/>
        <end position="367"/>
    </location>
</feature>
<dbReference type="SUPFAM" id="SSF53850">
    <property type="entry name" value="Periplasmic binding protein-like II"/>
    <property type="match status" value="1"/>
</dbReference>
<proteinExistence type="inferred from homology"/>
<evidence type="ECO:0000256" key="4">
    <source>
        <dbReference type="ARBA" id="ARBA00022764"/>
    </source>
</evidence>
<comment type="similarity">
    <text evidence="5">Belongs to the bacterial solute-binding protein PotD/PotF family.</text>
</comment>
<dbReference type="PANTHER" id="PTHR30222">
    <property type="entry name" value="SPERMIDINE/PUTRESCINE-BINDING PERIPLASMIC PROTEIN"/>
    <property type="match status" value="1"/>
</dbReference>
<keyword evidence="2 5" id="KW-0813">Transport</keyword>
<evidence type="ECO:0000256" key="3">
    <source>
        <dbReference type="ARBA" id="ARBA00022729"/>
    </source>
</evidence>
<keyword evidence="8" id="KW-1185">Reference proteome</keyword>
<evidence type="ECO:0000256" key="6">
    <source>
        <dbReference type="SAM" id="SignalP"/>
    </source>
</evidence>
<evidence type="ECO:0000256" key="1">
    <source>
        <dbReference type="ARBA" id="ARBA00004418"/>
    </source>
</evidence>
<dbReference type="CDD" id="cd13659">
    <property type="entry name" value="PBP2_PotF"/>
    <property type="match status" value="1"/>
</dbReference>
<evidence type="ECO:0000256" key="5">
    <source>
        <dbReference type="PIRNR" id="PIRNR019574"/>
    </source>
</evidence>
<dbReference type="PIRSF" id="PIRSF019574">
    <property type="entry name" value="Periplasmic_polyamine_BP"/>
    <property type="match status" value="1"/>
</dbReference>
<sequence>MKNRPSTFRILVASLLFGASVQAAAQQELHVYNWSDYIAEDTIERFQQESGIKVLYDVYDSNEVLEAKLLAGHSGYDLVFPTARPFADRQIKAGIFQPLDKARLGNHANLDPVILESLADIDTGNAHLAPYMWGTTGLGINLTKVREILGANATLDSWSLVFDPSVTAKLASCGISLMDDPTEVLVAARAYIGQAPNDYGSAALDEAATVLAAVRPNIRYYHSSQYINDLANGDLCVAHGYSGDVLQARARAEEAGNGVEIAYLVPREGAVVWTDVMAIPADAPNGEAAHRFIDFLLRPDVIAPISNYVAYANANAAATELVDDAVRQDPGIYPPQATRERFITLKTPSNRETKAINRLWTRIKTGH</sequence>
<organism evidence="7 8">
    <name type="scientific">Marinobacterium rhizophilum</name>
    <dbReference type="NCBI Taxonomy" id="420402"/>
    <lineage>
        <taxon>Bacteria</taxon>
        <taxon>Pseudomonadati</taxon>
        <taxon>Pseudomonadota</taxon>
        <taxon>Gammaproteobacteria</taxon>
        <taxon>Oceanospirillales</taxon>
        <taxon>Oceanospirillaceae</taxon>
        <taxon>Marinobacterium</taxon>
    </lineage>
</organism>
<feature type="signal peptide" evidence="6">
    <location>
        <begin position="1"/>
        <end position="25"/>
    </location>
</feature>
<evidence type="ECO:0000256" key="2">
    <source>
        <dbReference type="ARBA" id="ARBA00022448"/>
    </source>
</evidence>
<dbReference type="InterPro" id="IPR006059">
    <property type="entry name" value="SBP"/>
</dbReference>
<accession>A0ABY5HN79</accession>
<keyword evidence="4 5" id="KW-0574">Periplasm</keyword>
<evidence type="ECO:0000313" key="8">
    <source>
        <dbReference type="Proteomes" id="UP001058461"/>
    </source>
</evidence>
<dbReference type="EMBL" id="CP073347">
    <property type="protein sequence ID" value="UTW13891.1"/>
    <property type="molecule type" value="Genomic_DNA"/>
</dbReference>
<dbReference type="RefSeq" id="WP_255856082.1">
    <property type="nucleotide sequence ID" value="NZ_CP073347.1"/>
</dbReference>
<gene>
    <name evidence="7" type="ORF">KDW95_09745</name>
</gene>
<comment type="subcellular location">
    <subcellularLocation>
        <location evidence="1 5">Periplasm</location>
    </subcellularLocation>
</comment>
<name>A0ABY5HN79_9GAMM</name>